<dbReference type="Pfam" id="PF21981">
    <property type="entry name" value="RecX_HTH3"/>
    <property type="match status" value="1"/>
</dbReference>
<organism evidence="9 10">
    <name type="scientific">Legionella londiniensis</name>
    <dbReference type="NCBI Taxonomy" id="45068"/>
    <lineage>
        <taxon>Bacteria</taxon>
        <taxon>Pseudomonadati</taxon>
        <taxon>Pseudomonadota</taxon>
        <taxon>Gammaproteobacteria</taxon>
        <taxon>Legionellales</taxon>
        <taxon>Legionellaceae</taxon>
        <taxon>Legionella</taxon>
    </lineage>
</organism>
<dbReference type="Pfam" id="PF21982">
    <property type="entry name" value="RecX_HTH1"/>
    <property type="match status" value="1"/>
</dbReference>
<evidence type="ECO:0000256" key="1">
    <source>
        <dbReference type="ARBA" id="ARBA00004496"/>
    </source>
</evidence>
<dbReference type="RefSeq" id="WP_058528858.1">
    <property type="nucleotide sequence ID" value="NZ_CAAAHZ010000002.1"/>
</dbReference>
<dbReference type="PANTHER" id="PTHR33602:SF1">
    <property type="entry name" value="REGULATORY PROTEIN RECX FAMILY PROTEIN"/>
    <property type="match status" value="1"/>
</dbReference>
<feature type="domain" description="RecX third three-helical" evidence="7">
    <location>
        <begin position="101"/>
        <end position="139"/>
    </location>
</feature>
<evidence type="ECO:0000256" key="4">
    <source>
        <dbReference type="ARBA" id="ARBA00022490"/>
    </source>
</evidence>
<name>A0A0W0VNE4_9GAMM</name>
<dbReference type="InterPro" id="IPR053925">
    <property type="entry name" value="RecX_HTH_3rd"/>
</dbReference>
<evidence type="ECO:0000259" key="6">
    <source>
        <dbReference type="Pfam" id="PF02631"/>
    </source>
</evidence>
<proteinExistence type="inferred from homology"/>
<dbReference type="GO" id="GO:0005737">
    <property type="term" value="C:cytoplasm"/>
    <property type="evidence" value="ECO:0007669"/>
    <property type="project" value="UniProtKB-SubCell"/>
</dbReference>
<dbReference type="InterPro" id="IPR053924">
    <property type="entry name" value="RecX_HTH_2nd"/>
</dbReference>
<evidence type="ECO:0000259" key="8">
    <source>
        <dbReference type="Pfam" id="PF21982"/>
    </source>
</evidence>
<dbReference type="InterPro" id="IPR003783">
    <property type="entry name" value="Regulatory_RecX"/>
</dbReference>
<dbReference type="EMBL" id="LNYK01000014">
    <property type="protein sequence ID" value="KTD21691.1"/>
    <property type="molecule type" value="Genomic_DNA"/>
</dbReference>
<gene>
    <name evidence="5 9" type="primary">recX</name>
    <name evidence="9" type="ORF">Llon_0856</name>
</gene>
<feature type="domain" description="RecX second three-helical" evidence="6">
    <location>
        <begin position="50"/>
        <end position="90"/>
    </location>
</feature>
<dbReference type="OrthoDB" id="7066780at2"/>
<accession>A0A0W0VNE4</accession>
<comment type="caution">
    <text evidence="9">The sequence shown here is derived from an EMBL/GenBank/DDBJ whole genome shotgun (WGS) entry which is preliminary data.</text>
</comment>
<comment type="similarity">
    <text evidence="2 5">Belongs to the RecX family.</text>
</comment>
<dbReference type="Pfam" id="PF02631">
    <property type="entry name" value="RecX_HTH2"/>
    <property type="match status" value="1"/>
</dbReference>
<evidence type="ECO:0000313" key="9">
    <source>
        <dbReference type="EMBL" id="KTD21691.1"/>
    </source>
</evidence>
<dbReference type="InterPro" id="IPR053926">
    <property type="entry name" value="RecX_HTH_1st"/>
</dbReference>
<dbReference type="HAMAP" id="MF_01114">
    <property type="entry name" value="RecX"/>
    <property type="match status" value="1"/>
</dbReference>
<evidence type="ECO:0000256" key="2">
    <source>
        <dbReference type="ARBA" id="ARBA00009695"/>
    </source>
</evidence>
<feature type="domain" description="RecX first three-helical" evidence="8">
    <location>
        <begin position="4"/>
        <end position="43"/>
    </location>
</feature>
<dbReference type="InterPro" id="IPR036388">
    <property type="entry name" value="WH-like_DNA-bd_sf"/>
</dbReference>
<sequence>MNSAFASAQRLLARREHGAKELRDKLLQKGHRASEVDQVINECQRLGLQSDLRFAESVCQSRIQQGYGPLRIRQELQVKRIDSELIEQVLQKEEGNWCAYALAVWKKKFKHQESGHWALQKQQRFMYYRGFSPDTIAQIVREL</sequence>
<keyword evidence="4 5" id="KW-0963">Cytoplasm</keyword>
<comment type="subcellular location">
    <subcellularLocation>
        <location evidence="1 5">Cytoplasm</location>
    </subcellularLocation>
</comment>
<dbReference type="STRING" id="45068.Llon_0856"/>
<dbReference type="PANTHER" id="PTHR33602">
    <property type="entry name" value="REGULATORY PROTEIN RECX FAMILY PROTEIN"/>
    <property type="match status" value="1"/>
</dbReference>
<reference evidence="9 10" key="1">
    <citation type="submission" date="2015-11" db="EMBL/GenBank/DDBJ databases">
        <title>Genomic analysis of 38 Legionella species identifies large and diverse effector repertoires.</title>
        <authorList>
            <person name="Burstein D."/>
            <person name="Amaro F."/>
            <person name="Zusman T."/>
            <person name="Lifshitz Z."/>
            <person name="Cohen O."/>
            <person name="Gilbert J.A."/>
            <person name="Pupko T."/>
            <person name="Shuman H.A."/>
            <person name="Segal G."/>
        </authorList>
    </citation>
    <scope>NUCLEOTIDE SEQUENCE [LARGE SCALE GENOMIC DNA]</scope>
    <source>
        <strain evidence="9 10">ATCC 49505</strain>
    </source>
</reference>
<evidence type="ECO:0000256" key="3">
    <source>
        <dbReference type="ARBA" id="ARBA00018111"/>
    </source>
</evidence>
<dbReference type="GO" id="GO:0006282">
    <property type="term" value="P:regulation of DNA repair"/>
    <property type="evidence" value="ECO:0007669"/>
    <property type="project" value="UniProtKB-UniRule"/>
</dbReference>
<keyword evidence="10" id="KW-1185">Reference proteome</keyword>
<comment type="function">
    <text evidence="5">Modulates RecA activity.</text>
</comment>
<dbReference type="AlphaFoldDB" id="A0A0W0VNE4"/>
<dbReference type="PATRIC" id="fig|45068.5.peg.918"/>
<evidence type="ECO:0000313" key="10">
    <source>
        <dbReference type="Proteomes" id="UP000054997"/>
    </source>
</evidence>
<protein>
    <recommendedName>
        <fullName evidence="3 5">Regulatory protein RecX</fullName>
    </recommendedName>
</protein>
<dbReference type="Proteomes" id="UP000054997">
    <property type="component" value="Unassembled WGS sequence"/>
</dbReference>
<evidence type="ECO:0000256" key="5">
    <source>
        <dbReference type="HAMAP-Rule" id="MF_01114"/>
    </source>
</evidence>
<evidence type="ECO:0000259" key="7">
    <source>
        <dbReference type="Pfam" id="PF21981"/>
    </source>
</evidence>
<dbReference type="Gene3D" id="1.10.10.10">
    <property type="entry name" value="Winged helix-like DNA-binding domain superfamily/Winged helix DNA-binding domain"/>
    <property type="match status" value="3"/>
</dbReference>
<dbReference type="NCBIfam" id="NF001057">
    <property type="entry name" value="PRK00117.3-3"/>
    <property type="match status" value="1"/>
</dbReference>